<evidence type="ECO:0000256" key="1">
    <source>
        <dbReference type="ARBA" id="ARBA00004123"/>
    </source>
</evidence>
<organism evidence="16 17">
    <name type="scientific">Pipra filicauda</name>
    <name type="common">Wire-tailed manakin</name>
    <dbReference type="NCBI Taxonomy" id="649802"/>
    <lineage>
        <taxon>Eukaryota</taxon>
        <taxon>Metazoa</taxon>
        <taxon>Chordata</taxon>
        <taxon>Craniata</taxon>
        <taxon>Vertebrata</taxon>
        <taxon>Euteleostomi</taxon>
        <taxon>Archelosauria</taxon>
        <taxon>Archosauria</taxon>
        <taxon>Dinosauria</taxon>
        <taxon>Saurischia</taxon>
        <taxon>Theropoda</taxon>
        <taxon>Coelurosauria</taxon>
        <taxon>Aves</taxon>
        <taxon>Neognathae</taxon>
        <taxon>Neoaves</taxon>
        <taxon>Telluraves</taxon>
        <taxon>Australaves</taxon>
        <taxon>Passeriformes</taxon>
        <taxon>Pipridae</taxon>
        <taxon>Pipra</taxon>
    </lineage>
</organism>
<dbReference type="FunFam" id="1.25.40.20:FF:000124">
    <property type="entry name" value="NF-kappa-B inhibitor alpha isoform X2"/>
    <property type="match status" value="1"/>
</dbReference>
<evidence type="ECO:0000313" key="16">
    <source>
        <dbReference type="Proteomes" id="UP000504627"/>
    </source>
</evidence>
<dbReference type="Pfam" id="PF12796">
    <property type="entry name" value="Ank_2"/>
    <property type="match status" value="1"/>
</dbReference>
<feature type="repeat" description="ANK" evidence="14">
    <location>
        <begin position="298"/>
        <end position="330"/>
    </location>
</feature>
<evidence type="ECO:0000256" key="9">
    <source>
        <dbReference type="ARBA" id="ARBA00023242"/>
    </source>
</evidence>
<keyword evidence="8 14" id="KW-0040">ANK repeat</keyword>
<dbReference type="GO" id="GO:0051059">
    <property type="term" value="F:NF-kappaB binding"/>
    <property type="evidence" value="ECO:0007669"/>
    <property type="project" value="TreeGrafter"/>
</dbReference>
<dbReference type="InterPro" id="IPR036770">
    <property type="entry name" value="Ankyrin_rpt-contain_sf"/>
</dbReference>
<name>A0A6J2H521_9PASS</name>
<keyword evidence="16" id="KW-1185">Reference proteome</keyword>
<dbReference type="InParanoid" id="A0A6J2H521"/>
<dbReference type="GeneID" id="113990960"/>
<keyword evidence="3" id="KW-0963">Cytoplasm</keyword>
<protein>
    <recommendedName>
        <fullName evidence="11">NF-kappa-B inhibitor alpha</fullName>
    </recommendedName>
    <alternativeName>
        <fullName evidence="12">I-kappa-B-alpha</fullName>
    </alternativeName>
</protein>
<feature type="region of interest" description="Disordered" evidence="15">
    <location>
        <begin position="196"/>
        <end position="225"/>
    </location>
</feature>
<comment type="subcellular location">
    <subcellularLocation>
        <location evidence="2">Cytoplasm</location>
    </subcellularLocation>
    <subcellularLocation>
        <location evidence="1">Nucleus</location>
    </subcellularLocation>
</comment>
<evidence type="ECO:0000256" key="7">
    <source>
        <dbReference type="ARBA" id="ARBA00022843"/>
    </source>
</evidence>
<evidence type="ECO:0000256" key="5">
    <source>
        <dbReference type="ARBA" id="ARBA00022553"/>
    </source>
</evidence>
<evidence type="ECO:0000256" key="4">
    <source>
        <dbReference type="ARBA" id="ARBA00022499"/>
    </source>
</evidence>
<dbReference type="PRINTS" id="PR01415">
    <property type="entry name" value="ANKYRIN"/>
</dbReference>
<feature type="repeat" description="ANK" evidence="14">
    <location>
        <begin position="370"/>
        <end position="402"/>
    </location>
</feature>
<dbReference type="InterPro" id="IPR051070">
    <property type="entry name" value="NF-kappa-B_inhibitor"/>
</dbReference>
<dbReference type="GO" id="GO:0005634">
    <property type="term" value="C:nucleus"/>
    <property type="evidence" value="ECO:0007669"/>
    <property type="project" value="UniProtKB-SubCell"/>
</dbReference>
<evidence type="ECO:0000256" key="15">
    <source>
        <dbReference type="SAM" id="MobiDB-lite"/>
    </source>
</evidence>
<evidence type="ECO:0000256" key="13">
    <source>
        <dbReference type="ARBA" id="ARBA00045368"/>
    </source>
</evidence>
<evidence type="ECO:0000256" key="3">
    <source>
        <dbReference type="ARBA" id="ARBA00022490"/>
    </source>
</evidence>
<dbReference type="GO" id="GO:0005829">
    <property type="term" value="C:cytosol"/>
    <property type="evidence" value="ECO:0007669"/>
    <property type="project" value="TreeGrafter"/>
</dbReference>
<feature type="repeat" description="ANK" evidence="14">
    <location>
        <begin position="331"/>
        <end position="353"/>
    </location>
</feature>
<evidence type="ECO:0000256" key="6">
    <source>
        <dbReference type="ARBA" id="ARBA00022737"/>
    </source>
</evidence>
<dbReference type="PANTHER" id="PTHR46680:SF1">
    <property type="entry name" value="NF-KAPPA-B INHIBITOR ALPHA"/>
    <property type="match status" value="1"/>
</dbReference>
<feature type="region of interest" description="Disordered" evidence="15">
    <location>
        <begin position="51"/>
        <end position="103"/>
    </location>
</feature>
<dbReference type="GO" id="GO:0034142">
    <property type="term" value="P:toll-like receptor 4 signaling pathway"/>
    <property type="evidence" value="ECO:0007669"/>
    <property type="project" value="TreeGrafter"/>
</dbReference>
<evidence type="ECO:0000256" key="8">
    <source>
        <dbReference type="ARBA" id="ARBA00023043"/>
    </source>
</evidence>
<accession>A0A6J2H521</accession>
<proteinExistence type="inferred from homology"/>
<dbReference type="CTD" id="4792"/>
<dbReference type="PANTHER" id="PTHR46680">
    <property type="entry name" value="NF-KAPPA-B INHIBITOR ALPHA"/>
    <property type="match status" value="1"/>
</dbReference>
<dbReference type="SUPFAM" id="SSF48403">
    <property type="entry name" value="Ankyrin repeat"/>
    <property type="match status" value="1"/>
</dbReference>
<feature type="repeat" description="ANK" evidence="14">
    <location>
        <begin position="404"/>
        <end position="436"/>
    </location>
</feature>
<evidence type="ECO:0000256" key="11">
    <source>
        <dbReference type="ARBA" id="ARBA00041123"/>
    </source>
</evidence>
<dbReference type="FunCoup" id="A0A6J2H521">
    <property type="interactions" value="304"/>
</dbReference>
<dbReference type="InterPro" id="IPR002110">
    <property type="entry name" value="Ankyrin_rpt"/>
</dbReference>
<sequence>MQDQNSPHLLKTLIRLSPLTELIESRWTQGAIRAGSAQLVRGVQGVPRACSETPQRCTHPLPAGKGAPGASGPGRAGKGREIPPGCGRELPTGTPERRVLPPWKNAKFPLAPTSFLPSPPTPLLGGPSCSALPASAGGAEQDQTRRSGFDWLEIPVLGGSSLAEIPWPRCICEAAPPLPLTRSARSSVAMISARRAAEPPAMEGYEHPKKDRQGGFPLDDRHDSGLDSMKEEEYRQLVKELEDIRLQPREPPAWAQQLTEDGDTFLHLAIIHEEKALSLEVIQQAAGDRAFLNFQNNLNQTPLHLAVITDQPEIAEHLLKAGCDLEVRDFRGNTPLHIACQQGSLRSVSVLTQYCQPHHLLAVLQATNYKGHTCLHLASIQGYLAIVEYLLSLGADVNAQEPCNGRTALHLAVDLQNSDLVSLLLKHGADVNKVTYQGYSPYQLTWGRDNSSIQEKLKQLTTADLQMLPESEDEESSESEPEFTEDELIYDDCLIGGRQLAF</sequence>
<feature type="compositionally biased region" description="Gly residues" evidence="15">
    <location>
        <begin position="66"/>
        <end position="76"/>
    </location>
</feature>
<keyword evidence="9" id="KW-0539">Nucleus</keyword>
<dbReference type="SMART" id="SM00248">
    <property type="entry name" value="ANK"/>
    <property type="match status" value="5"/>
</dbReference>
<evidence type="ECO:0000256" key="10">
    <source>
        <dbReference type="ARBA" id="ARBA00038439"/>
    </source>
</evidence>
<keyword evidence="4" id="KW-1017">Isopeptide bond</keyword>
<dbReference type="PROSITE" id="PS50297">
    <property type="entry name" value="ANK_REP_REGION"/>
    <property type="match status" value="4"/>
</dbReference>
<feature type="region of interest" description="Disordered" evidence="15">
    <location>
        <begin position="117"/>
        <end position="144"/>
    </location>
</feature>
<feature type="compositionally biased region" description="Basic and acidic residues" evidence="15">
    <location>
        <begin position="204"/>
        <end position="225"/>
    </location>
</feature>
<keyword evidence="5" id="KW-0597">Phosphoprotein</keyword>
<evidence type="ECO:0000256" key="14">
    <source>
        <dbReference type="PROSITE-ProRule" id="PRU00023"/>
    </source>
</evidence>
<evidence type="ECO:0000313" key="17">
    <source>
        <dbReference type="RefSeq" id="XP_027582697.2"/>
    </source>
</evidence>
<dbReference type="Gene3D" id="1.25.40.20">
    <property type="entry name" value="Ankyrin repeat-containing domain"/>
    <property type="match status" value="1"/>
</dbReference>
<comment type="similarity">
    <text evidence="10">Belongs to the NF-kappa-B inhibitor family.</text>
</comment>
<dbReference type="GO" id="GO:0071356">
    <property type="term" value="P:cellular response to tumor necrosis factor"/>
    <property type="evidence" value="ECO:0007669"/>
    <property type="project" value="TreeGrafter"/>
</dbReference>
<evidence type="ECO:0000256" key="12">
    <source>
        <dbReference type="ARBA" id="ARBA00041987"/>
    </source>
</evidence>
<evidence type="ECO:0000256" key="2">
    <source>
        <dbReference type="ARBA" id="ARBA00004496"/>
    </source>
</evidence>
<keyword evidence="6" id="KW-0677">Repeat</keyword>
<gene>
    <name evidence="17" type="primary">NFKBIA</name>
</gene>
<dbReference type="RefSeq" id="XP_027582697.2">
    <property type="nucleotide sequence ID" value="XM_027726896.2"/>
</dbReference>
<keyword evidence="7" id="KW-0832">Ubl conjugation</keyword>
<dbReference type="Proteomes" id="UP000504627">
    <property type="component" value="Unplaced"/>
</dbReference>
<comment type="function">
    <text evidence="13">Inhibits the activity of dimeric NF-kappa-B/REL complexes by trapping REL (RELA/p65 and NFKB1/p50) dimers in the cytoplasm by masking their nuclear localization signals. On cellular stimulation by immune and pro-inflammatory responses, becomes phosphorylated promoting ubiquitination and degradation, enabling the dimeric RELA to translocate to the nucleus and activate transcription.</text>
</comment>
<dbReference type="AlphaFoldDB" id="A0A6J2H521"/>
<dbReference type="Pfam" id="PF13857">
    <property type="entry name" value="Ank_5"/>
    <property type="match status" value="1"/>
</dbReference>
<dbReference type="PROSITE" id="PS50088">
    <property type="entry name" value="ANK_REPEAT"/>
    <property type="match status" value="4"/>
</dbReference>
<reference evidence="17" key="1">
    <citation type="submission" date="2025-08" db="UniProtKB">
        <authorList>
            <consortium name="RefSeq"/>
        </authorList>
    </citation>
    <scope>IDENTIFICATION</scope>
    <source>
        <tissue evidence="17">Muscle</tissue>
    </source>
</reference>